<evidence type="ECO:0000313" key="13">
    <source>
        <dbReference type="EMBL" id="VFQ67399.1"/>
    </source>
</evidence>
<dbReference type="Gene3D" id="3.80.10.10">
    <property type="entry name" value="Ribonuclease Inhibitor"/>
    <property type="match status" value="2"/>
</dbReference>
<keyword evidence="6 11" id="KW-0732">Signal</keyword>
<dbReference type="InterPro" id="IPR013210">
    <property type="entry name" value="LRR_N_plant-typ"/>
</dbReference>
<keyword evidence="8" id="KW-1133">Transmembrane helix</keyword>
<keyword evidence="10" id="KW-0325">Glycoprotein</keyword>
<evidence type="ECO:0000256" key="2">
    <source>
        <dbReference type="ARBA" id="ARBA00009592"/>
    </source>
</evidence>
<evidence type="ECO:0000259" key="12">
    <source>
        <dbReference type="Pfam" id="PF08263"/>
    </source>
</evidence>
<keyword evidence="3" id="KW-1003">Cell membrane</keyword>
<dbReference type="InterPro" id="IPR001611">
    <property type="entry name" value="Leu-rich_rpt"/>
</dbReference>
<dbReference type="Pfam" id="PF00560">
    <property type="entry name" value="LRR_1"/>
    <property type="match status" value="4"/>
</dbReference>
<feature type="signal peptide" evidence="11">
    <location>
        <begin position="1"/>
        <end position="26"/>
    </location>
</feature>
<evidence type="ECO:0000256" key="6">
    <source>
        <dbReference type="ARBA" id="ARBA00022729"/>
    </source>
</evidence>
<dbReference type="AlphaFoldDB" id="A0A484KW02"/>
<comment type="similarity">
    <text evidence="2">Belongs to the RLP family.</text>
</comment>
<dbReference type="FunFam" id="3.80.10.10:FF:000095">
    <property type="entry name" value="LRR receptor-like serine/threonine-protein kinase GSO1"/>
    <property type="match status" value="1"/>
</dbReference>
<dbReference type="GO" id="GO:0051707">
    <property type="term" value="P:response to other organism"/>
    <property type="evidence" value="ECO:0007669"/>
    <property type="project" value="UniProtKB-ARBA"/>
</dbReference>
<dbReference type="InterPro" id="IPR003591">
    <property type="entry name" value="Leu-rich_rpt_typical-subtyp"/>
</dbReference>
<sequence length="595" mass="66117">MESSSSSSSFYLLLLFIFSLSLISHASLEAFIHSSSPSSSSSLYTKCCRDDEMAALLQFKHAFFRTNRCWDRDDGPPKLESWKEGVDCCSWEGVECDEQDGDDLGHVVGLDLSRSCLYGSMNSNSSLFTLLHLQRLDLSQNDFNSSHIPSAIGNLSSLAHLNLFASSFSGQIPQPQLSNITTLVSLDLTYNDGLELGSLKGLVQHMINLKVLLLSHVNLSSSPLPHDLLSDSSSLESLDLSYCDLKGEFPAAIFNLPMLKMLDLSQNYDLKGNLPNFRSGSPLKFLLLSGTRFGGVLPPSIGNLASLEHIDISRCSFTGKLPMSLSNLTQLVSFIIWEGNHFSPDSLTTSSLSWIGKLTKLTQVYLGNMDLKGEIPSWLVNLTRLTRLDMSDNRLTGPIPSSFVNLTQLTELDMQHNRLTGPIPPSLMKLPELKSIDLSHNIFTGQFPSSFNHQIQKLNLSSNKLQGYIPTEITKLTYLTSFDVSFNNLSGPIPHGNQFFNYDCTSYEGNPGLYIEPWSEQCRNARSLQAPSVTNGDDDDDENDDEYDSESYLKMRWTMRSMGFACGLVVGVVGGNELAARKHDWFVKTFARKRR</sequence>
<dbReference type="Pfam" id="PF08263">
    <property type="entry name" value="LRRNT_2"/>
    <property type="match status" value="1"/>
</dbReference>
<dbReference type="EMBL" id="OOIL02000603">
    <property type="protein sequence ID" value="VFQ67399.1"/>
    <property type="molecule type" value="Genomic_DNA"/>
</dbReference>
<protein>
    <recommendedName>
        <fullName evidence="12">Leucine-rich repeat-containing N-terminal plant-type domain-containing protein</fullName>
    </recommendedName>
</protein>
<dbReference type="Proteomes" id="UP000595140">
    <property type="component" value="Unassembled WGS sequence"/>
</dbReference>
<evidence type="ECO:0000313" key="14">
    <source>
        <dbReference type="Proteomes" id="UP000595140"/>
    </source>
</evidence>
<feature type="chain" id="PRO_5019828051" description="Leucine-rich repeat-containing N-terminal plant-type domain-containing protein" evidence="11">
    <location>
        <begin position="27"/>
        <end position="595"/>
    </location>
</feature>
<feature type="domain" description="Leucine-rich repeat-containing N-terminal plant-type" evidence="12">
    <location>
        <begin position="50"/>
        <end position="97"/>
    </location>
</feature>
<keyword evidence="5" id="KW-0812">Transmembrane</keyword>
<evidence type="ECO:0000256" key="8">
    <source>
        <dbReference type="ARBA" id="ARBA00022989"/>
    </source>
</evidence>
<evidence type="ECO:0000256" key="5">
    <source>
        <dbReference type="ARBA" id="ARBA00022692"/>
    </source>
</evidence>
<dbReference type="PANTHER" id="PTHR48061:SF12">
    <property type="entry name" value="DISEASE RESISTANCE LIKE PROTEIN"/>
    <property type="match status" value="1"/>
</dbReference>
<dbReference type="GO" id="GO:0006952">
    <property type="term" value="P:defense response"/>
    <property type="evidence" value="ECO:0007669"/>
    <property type="project" value="UniProtKB-ARBA"/>
</dbReference>
<dbReference type="PANTHER" id="PTHR48061">
    <property type="entry name" value="LEUCINE-RICH REPEAT RECEPTOR PROTEIN KINASE EMS1-LIKE-RELATED"/>
    <property type="match status" value="1"/>
</dbReference>
<dbReference type="InterPro" id="IPR032675">
    <property type="entry name" value="LRR_dom_sf"/>
</dbReference>
<gene>
    <name evidence="13" type="ORF">CCAM_LOCUS9175</name>
</gene>
<dbReference type="SUPFAM" id="SSF52058">
    <property type="entry name" value="L domain-like"/>
    <property type="match status" value="2"/>
</dbReference>
<name>A0A484KW02_9ASTE</name>
<dbReference type="InterPro" id="IPR046956">
    <property type="entry name" value="RLP23-like"/>
</dbReference>
<keyword evidence="9" id="KW-0472">Membrane</keyword>
<keyword evidence="4" id="KW-0433">Leucine-rich repeat</keyword>
<dbReference type="SMART" id="SM00369">
    <property type="entry name" value="LRR_TYP"/>
    <property type="match status" value="3"/>
</dbReference>
<evidence type="ECO:0000256" key="10">
    <source>
        <dbReference type="ARBA" id="ARBA00023180"/>
    </source>
</evidence>
<comment type="subcellular location">
    <subcellularLocation>
        <location evidence="1">Cell membrane</location>
        <topology evidence="1">Single-pass type I membrane protein</topology>
    </subcellularLocation>
</comment>
<reference evidence="13 14" key="1">
    <citation type="submission" date="2018-04" db="EMBL/GenBank/DDBJ databases">
        <authorList>
            <person name="Vogel A."/>
        </authorList>
    </citation>
    <scope>NUCLEOTIDE SEQUENCE [LARGE SCALE GENOMIC DNA]</scope>
</reference>
<proteinExistence type="inferred from homology"/>
<dbReference type="OrthoDB" id="676979at2759"/>
<keyword evidence="7" id="KW-0677">Repeat</keyword>
<evidence type="ECO:0000256" key="4">
    <source>
        <dbReference type="ARBA" id="ARBA00022614"/>
    </source>
</evidence>
<evidence type="ECO:0000256" key="1">
    <source>
        <dbReference type="ARBA" id="ARBA00004251"/>
    </source>
</evidence>
<accession>A0A484KW02</accession>
<evidence type="ECO:0000256" key="9">
    <source>
        <dbReference type="ARBA" id="ARBA00023136"/>
    </source>
</evidence>
<evidence type="ECO:0000256" key="7">
    <source>
        <dbReference type="ARBA" id="ARBA00022737"/>
    </source>
</evidence>
<dbReference type="GO" id="GO:0005886">
    <property type="term" value="C:plasma membrane"/>
    <property type="evidence" value="ECO:0007669"/>
    <property type="project" value="UniProtKB-SubCell"/>
</dbReference>
<evidence type="ECO:0000256" key="3">
    <source>
        <dbReference type="ARBA" id="ARBA00022475"/>
    </source>
</evidence>
<organism evidence="13 14">
    <name type="scientific">Cuscuta campestris</name>
    <dbReference type="NCBI Taxonomy" id="132261"/>
    <lineage>
        <taxon>Eukaryota</taxon>
        <taxon>Viridiplantae</taxon>
        <taxon>Streptophyta</taxon>
        <taxon>Embryophyta</taxon>
        <taxon>Tracheophyta</taxon>
        <taxon>Spermatophyta</taxon>
        <taxon>Magnoliopsida</taxon>
        <taxon>eudicotyledons</taxon>
        <taxon>Gunneridae</taxon>
        <taxon>Pentapetalae</taxon>
        <taxon>asterids</taxon>
        <taxon>lamiids</taxon>
        <taxon>Solanales</taxon>
        <taxon>Convolvulaceae</taxon>
        <taxon>Cuscuteae</taxon>
        <taxon>Cuscuta</taxon>
        <taxon>Cuscuta subgen. Grammica</taxon>
        <taxon>Cuscuta sect. Cleistogrammica</taxon>
    </lineage>
</organism>
<evidence type="ECO:0000256" key="11">
    <source>
        <dbReference type="SAM" id="SignalP"/>
    </source>
</evidence>
<keyword evidence="14" id="KW-1185">Reference proteome</keyword>
<dbReference type="Pfam" id="PF13855">
    <property type="entry name" value="LRR_8"/>
    <property type="match status" value="2"/>
</dbReference>